<evidence type="ECO:0000256" key="6">
    <source>
        <dbReference type="RuleBase" id="RU003719"/>
    </source>
</evidence>
<dbReference type="Gene3D" id="3.40.50.720">
    <property type="entry name" value="NAD(P)-binding Rossmann-like Domain"/>
    <property type="match status" value="2"/>
</dbReference>
<dbReference type="InterPro" id="IPR006139">
    <property type="entry name" value="D-isomer_2_OHA_DH_cat_dom"/>
</dbReference>
<evidence type="ECO:0000256" key="1">
    <source>
        <dbReference type="ARBA" id="ARBA00005216"/>
    </source>
</evidence>
<dbReference type="FunFam" id="3.40.50.720:FF:000584">
    <property type="entry name" value="D-3-phosphoglycerate dehydrogenase"/>
    <property type="match status" value="1"/>
</dbReference>
<dbReference type="Pfam" id="PF02826">
    <property type="entry name" value="2-Hacid_dh_C"/>
    <property type="match status" value="1"/>
</dbReference>
<dbReference type="PROSITE" id="PS51671">
    <property type="entry name" value="ACT"/>
    <property type="match status" value="1"/>
</dbReference>
<evidence type="ECO:0000256" key="3">
    <source>
        <dbReference type="ARBA" id="ARBA00023002"/>
    </source>
</evidence>
<evidence type="ECO:0000256" key="2">
    <source>
        <dbReference type="ARBA" id="ARBA00013143"/>
    </source>
</evidence>
<dbReference type="InterPro" id="IPR029752">
    <property type="entry name" value="D-isomer_DH_CS1"/>
</dbReference>
<dbReference type="GO" id="GO:0051287">
    <property type="term" value="F:NAD binding"/>
    <property type="evidence" value="ECO:0007669"/>
    <property type="project" value="InterPro"/>
</dbReference>
<dbReference type="InterPro" id="IPR006140">
    <property type="entry name" value="D-isomer_DH_NAD-bd"/>
</dbReference>
<dbReference type="InterPro" id="IPR036291">
    <property type="entry name" value="NAD(P)-bd_dom_sf"/>
</dbReference>
<dbReference type="SUPFAM" id="SSF51735">
    <property type="entry name" value="NAD(P)-binding Rossmann-fold domains"/>
    <property type="match status" value="1"/>
</dbReference>
<protein>
    <recommendedName>
        <fullName evidence="2">phosphoglycerate dehydrogenase</fullName>
        <ecNumber evidence="2">1.1.1.95</ecNumber>
    </recommendedName>
</protein>
<dbReference type="CDD" id="cd12174">
    <property type="entry name" value="PGDH_like_3"/>
    <property type="match status" value="1"/>
</dbReference>
<dbReference type="PANTHER" id="PTHR42938">
    <property type="entry name" value="FORMATE DEHYDROGENASE 1"/>
    <property type="match status" value="1"/>
</dbReference>
<accession>A0A7S3YVA8</accession>
<evidence type="ECO:0000256" key="5">
    <source>
        <dbReference type="ARBA" id="ARBA00048731"/>
    </source>
</evidence>
<feature type="domain" description="ACT" evidence="7">
    <location>
        <begin position="370"/>
        <end position="443"/>
    </location>
</feature>
<organism evidence="8">
    <name type="scientific">Lotharella globosa</name>
    <dbReference type="NCBI Taxonomy" id="91324"/>
    <lineage>
        <taxon>Eukaryota</taxon>
        <taxon>Sar</taxon>
        <taxon>Rhizaria</taxon>
        <taxon>Cercozoa</taxon>
        <taxon>Chlorarachniophyceae</taxon>
        <taxon>Lotharella</taxon>
    </lineage>
</organism>
<dbReference type="PROSITE" id="PS00065">
    <property type="entry name" value="D_2_HYDROXYACID_DH_1"/>
    <property type="match status" value="1"/>
</dbReference>
<comment type="similarity">
    <text evidence="6">Belongs to the D-isomer specific 2-hydroxyacid dehydrogenase family.</text>
</comment>
<dbReference type="UniPathway" id="UPA00135">
    <property type="reaction ID" value="UER00196"/>
</dbReference>
<dbReference type="PANTHER" id="PTHR42938:SF47">
    <property type="entry name" value="HYDROXYPYRUVATE REDUCTASE"/>
    <property type="match status" value="1"/>
</dbReference>
<dbReference type="Pfam" id="PF00389">
    <property type="entry name" value="2-Hacid_dh"/>
    <property type="match status" value="1"/>
</dbReference>
<keyword evidence="3 6" id="KW-0560">Oxidoreductase</keyword>
<dbReference type="SUPFAM" id="SSF55021">
    <property type="entry name" value="ACT-like"/>
    <property type="match status" value="1"/>
</dbReference>
<reference evidence="8" key="1">
    <citation type="submission" date="2021-01" db="EMBL/GenBank/DDBJ databases">
        <authorList>
            <person name="Corre E."/>
            <person name="Pelletier E."/>
            <person name="Niang G."/>
            <person name="Scheremetjew M."/>
            <person name="Finn R."/>
            <person name="Kale V."/>
            <person name="Holt S."/>
            <person name="Cochrane G."/>
            <person name="Meng A."/>
            <person name="Brown T."/>
            <person name="Cohen L."/>
        </authorList>
    </citation>
    <scope>NUCLEOTIDE SEQUENCE</scope>
    <source>
        <strain evidence="8">CCCM811</strain>
    </source>
</reference>
<evidence type="ECO:0000259" key="7">
    <source>
        <dbReference type="PROSITE" id="PS51671"/>
    </source>
</evidence>
<dbReference type="InterPro" id="IPR002912">
    <property type="entry name" value="ACT_dom"/>
</dbReference>
<gene>
    <name evidence="8" type="ORF">LGLO00237_LOCUS14731</name>
</gene>
<dbReference type="EC" id="1.1.1.95" evidence="2"/>
<proteinExistence type="inferred from homology"/>
<comment type="catalytic activity">
    <reaction evidence="5">
        <text>(2R)-3-phosphoglycerate + NAD(+) = 3-phosphooxypyruvate + NADH + H(+)</text>
        <dbReference type="Rhea" id="RHEA:12641"/>
        <dbReference type="ChEBI" id="CHEBI:15378"/>
        <dbReference type="ChEBI" id="CHEBI:18110"/>
        <dbReference type="ChEBI" id="CHEBI:57540"/>
        <dbReference type="ChEBI" id="CHEBI:57945"/>
        <dbReference type="ChEBI" id="CHEBI:58272"/>
        <dbReference type="EC" id="1.1.1.95"/>
    </reaction>
</comment>
<evidence type="ECO:0000256" key="4">
    <source>
        <dbReference type="ARBA" id="ARBA00023027"/>
    </source>
</evidence>
<keyword evidence="4" id="KW-0520">NAD</keyword>
<dbReference type="EMBL" id="HBIV01020395">
    <property type="protein sequence ID" value="CAE0663129.1"/>
    <property type="molecule type" value="Transcribed_RNA"/>
</dbReference>
<name>A0A7S3YVA8_9EUKA</name>
<sequence length="464" mass="49836">MSTDDDINMLSKLLEEAKKRKEEAKSAAAPATDYDGPSFNVQTFNAISPVGLQKYPSGKYKVSPEPADLEGGPHAIMLRSHKLQVEEVNHTVRAIARCGAGTNNIPVDKMTEMGIPVFNTPGANANAVKELVVCGLLLASRGISEGINHVKQNIIPEEDSDYPKIAARIEKDKKMFVGQEIAGKTLGVIGLGHIGSRVVGAALSLGMKVVGYDPALSLDAAWRLPGEQMTRASSIDDLLKEADYISLHVPYIKDKTHHLIDAEALKIMKPGVSICNFARGEIVDGAALRAAYESGTHNGKYVSDFADKDLMGHPNHLVMPHLGASTGEAEENSAGMAADQIIDFLETGSIRNSVNFPDARLDPKDTQSSRLCIVNENSPGVLGAVTSFLGDKGINIEQQINLSRGGIAYTVIDMTGQPDDPAGLQEELGAKVEGILSSRFIGVPFHNELGRPGTFYHVTWFQES</sequence>
<dbReference type="AlphaFoldDB" id="A0A7S3YVA8"/>
<dbReference type="InterPro" id="IPR045865">
    <property type="entry name" value="ACT-like_dom_sf"/>
</dbReference>
<dbReference type="SUPFAM" id="SSF52283">
    <property type="entry name" value="Formate/glycerate dehydrogenase catalytic domain-like"/>
    <property type="match status" value="1"/>
</dbReference>
<dbReference type="GO" id="GO:0004617">
    <property type="term" value="F:phosphoglycerate dehydrogenase activity"/>
    <property type="evidence" value="ECO:0007669"/>
    <property type="project" value="UniProtKB-EC"/>
</dbReference>
<evidence type="ECO:0000313" key="8">
    <source>
        <dbReference type="EMBL" id="CAE0663129.1"/>
    </source>
</evidence>
<comment type="pathway">
    <text evidence="1">Amino-acid biosynthesis; L-serine biosynthesis; L-serine from 3-phospho-D-glycerate: step 1/3.</text>
</comment>
<dbReference type="Gene3D" id="3.30.70.260">
    <property type="match status" value="1"/>
</dbReference>